<protein>
    <submittedName>
        <fullName evidence="2">Uncharacterized protein</fullName>
    </submittedName>
</protein>
<evidence type="ECO:0000313" key="3">
    <source>
        <dbReference type="Proteomes" id="UP001500523"/>
    </source>
</evidence>
<feature type="transmembrane region" description="Helical" evidence="1">
    <location>
        <begin position="86"/>
        <end position="106"/>
    </location>
</feature>
<name>A0ABP7D0E0_9SPHN</name>
<keyword evidence="1" id="KW-1133">Transmembrane helix</keyword>
<dbReference type="EMBL" id="BAABBF010000002">
    <property type="protein sequence ID" value="GAA3699124.1"/>
    <property type="molecule type" value="Genomic_DNA"/>
</dbReference>
<evidence type="ECO:0000256" key="1">
    <source>
        <dbReference type="SAM" id="Phobius"/>
    </source>
</evidence>
<keyword evidence="1" id="KW-0812">Transmembrane</keyword>
<proteinExistence type="predicted"/>
<evidence type="ECO:0000313" key="2">
    <source>
        <dbReference type="EMBL" id="GAA3699124.1"/>
    </source>
</evidence>
<comment type="caution">
    <text evidence="2">The sequence shown here is derived from an EMBL/GenBank/DDBJ whole genome shotgun (WGS) entry which is preliminary data.</text>
</comment>
<dbReference type="RefSeq" id="WP_344691977.1">
    <property type="nucleotide sequence ID" value="NZ_BAABBF010000002.1"/>
</dbReference>
<keyword evidence="1" id="KW-0472">Membrane</keyword>
<gene>
    <name evidence="2" type="ORF">GCM10022268_06670</name>
</gene>
<feature type="transmembrane region" description="Helical" evidence="1">
    <location>
        <begin position="61"/>
        <end position="80"/>
    </location>
</feature>
<organism evidence="2 3">
    <name type="scientific">Sphingomonas cynarae</name>
    <dbReference type="NCBI Taxonomy" id="930197"/>
    <lineage>
        <taxon>Bacteria</taxon>
        <taxon>Pseudomonadati</taxon>
        <taxon>Pseudomonadota</taxon>
        <taxon>Alphaproteobacteria</taxon>
        <taxon>Sphingomonadales</taxon>
        <taxon>Sphingomonadaceae</taxon>
        <taxon>Sphingomonas</taxon>
    </lineage>
</organism>
<feature type="transmembrane region" description="Helical" evidence="1">
    <location>
        <begin position="30"/>
        <end position="49"/>
    </location>
</feature>
<dbReference type="Proteomes" id="UP001500523">
    <property type="component" value="Unassembled WGS sequence"/>
</dbReference>
<reference evidence="3" key="1">
    <citation type="journal article" date="2019" name="Int. J. Syst. Evol. Microbiol.">
        <title>The Global Catalogue of Microorganisms (GCM) 10K type strain sequencing project: providing services to taxonomists for standard genome sequencing and annotation.</title>
        <authorList>
            <consortium name="The Broad Institute Genomics Platform"/>
            <consortium name="The Broad Institute Genome Sequencing Center for Infectious Disease"/>
            <person name="Wu L."/>
            <person name="Ma J."/>
        </authorList>
    </citation>
    <scope>NUCLEOTIDE SEQUENCE [LARGE SCALE GENOMIC DNA]</scope>
    <source>
        <strain evidence="3">JCM 17498</strain>
    </source>
</reference>
<accession>A0ABP7D0E0</accession>
<sequence length="125" mass="13447">MLKIRLWAALWAATTIVLALLLFITPSADLALPILLAIAALCLAIVTPFEATKRAARLRVVAACGAYAGICVGALGWAIWQGQSFGILALLAIMVAFGLFLSGWAWTTRARKHRTGWGGYYDRAD</sequence>
<feature type="transmembrane region" description="Helical" evidence="1">
    <location>
        <begin position="7"/>
        <end position="24"/>
    </location>
</feature>
<keyword evidence="3" id="KW-1185">Reference proteome</keyword>